<gene>
    <name evidence="1" type="ORF">PM001_LOCUS25567</name>
</gene>
<accession>A0AAV1V2L7</accession>
<name>A0AAV1V2L7_9STRA</name>
<sequence>MTKKKEVKTPALIPATLQTEEWKRGFNEQEKELLESSITSVNGFSQELQRVRKAMKEAPARDE</sequence>
<proteinExistence type="predicted"/>
<dbReference type="AlphaFoldDB" id="A0AAV1V2L7"/>
<dbReference type="Proteomes" id="UP001162060">
    <property type="component" value="Unassembled WGS sequence"/>
</dbReference>
<evidence type="ECO:0000313" key="2">
    <source>
        <dbReference type="Proteomes" id="UP001162060"/>
    </source>
</evidence>
<evidence type="ECO:0000313" key="1">
    <source>
        <dbReference type="EMBL" id="CAK7940417.1"/>
    </source>
</evidence>
<organism evidence="1 2">
    <name type="scientific">Peronospora matthiolae</name>
    <dbReference type="NCBI Taxonomy" id="2874970"/>
    <lineage>
        <taxon>Eukaryota</taxon>
        <taxon>Sar</taxon>
        <taxon>Stramenopiles</taxon>
        <taxon>Oomycota</taxon>
        <taxon>Peronosporomycetes</taxon>
        <taxon>Peronosporales</taxon>
        <taxon>Peronosporaceae</taxon>
        <taxon>Peronospora</taxon>
    </lineage>
</organism>
<comment type="caution">
    <text evidence="1">The sequence shown here is derived from an EMBL/GenBank/DDBJ whole genome shotgun (WGS) entry which is preliminary data.</text>
</comment>
<protein>
    <submittedName>
        <fullName evidence="1">Uncharacterized protein</fullName>
    </submittedName>
</protein>
<dbReference type="EMBL" id="CAKLBY020000258">
    <property type="protein sequence ID" value="CAK7940417.1"/>
    <property type="molecule type" value="Genomic_DNA"/>
</dbReference>
<reference evidence="1" key="1">
    <citation type="submission" date="2024-01" db="EMBL/GenBank/DDBJ databases">
        <authorList>
            <person name="Webb A."/>
        </authorList>
    </citation>
    <scope>NUCLEOTIDE SEQUENCE</scope>
    <source>
        <strain evidence="1">Pm1</strain>
    </source>
</reference>